<dbReference type="GO" id="GO:0003677">
    <property type="term" value="F:DNA binding"/>
    <property type="evidence" value="ECO:0007669"/>
    <property type="project" value="UniProtKB-UniRule"/>
</dbReference>
<comment type="similarity">
    <text evidence="2 11">Belongs to the SNF2/RAD54 helicase family.</text>
</comment>
<feature type="coiled-coil region" evidence="12">
    <location>
        <begin position="401"/>
        <end position="440"/>
    </location>
</feature>
<dbReference type="InterPro" id="IPR020838">
    <property type="entry name" value="DBINO"/>
</dbReference>
<evidence type="ECO:0000256" key="3">
    <source>
        <dbReference type="ARBA" id="ARBA00019805"/>
    </source>
</evidence>
<keyword evidence="6 11" id="KW-0378">Hydrolase</keyword>
<dbReference type="Proteomes" id="UP000243459">
    <property type="component" value="Chromosome 7"/>
</dbReference>
<dbReference type="EC" id="3.6.4.-" evidence="11"/>
<name>A0A5P1EC99_ASPOF</name>
<dbReference type="PANTHER" id="PTHR45685:SF2">
    <property type="entry name" value="CHROMATIN-REMODELING ATPASE INO80"/>
    <property type="match status" value="1"/>
</dbReference>
<dbReference type="EMBL" id="CM007387">
    <property type="protein sequence ID" value="ONK63488.1"/>
    <property type="molecule type" value="Genomic_DNA"/>
</dbReference>
<dbReference type="InterPro" id="IPR049730">
    <property type="entry name" value="SNF2/RAD54-like_C"/>
</dbReference>
<evidence type="ECO:0000256" key="11">
    <source>
        <dbReference type="RuleBase" id="RU368001"/>
    </source>
</evidence>
<keyword evidence="8 11" id="KW-0238">DNA-binding</keyword>
<feature type="domain" description="DBINO" evidence="15">
    <location>
        <begin position="329"/>
        <end position="454"/>
    </location>
</feature>
<dbReference type="Gramene" id="ONK63488">
    <property type="protein sequence ID" value="ONK63488"/>
    <property type="gene ID" value="A4U43_C07F15670"/>
</dbReference>
<evidence type="ECO:0000259" key="14">
    <source>
        <dbReference type="PROSITE" id="PS51192"/>
    </source>
</evidence>
<dbReference type="SUPFAM" id="SSF52540">
    <property type="entry name" value="P-loop containing nucleoside triphosphate hydrolases"/>
    <property type="match status" value="2"/>
</dbReference>
<feature type="compositionally biased region" description="Polar residues" evidence="13">
    <location>
        <begin position="1418"/>
        <end position="1437"/>
    </location>
</feature>
<keyword evidence="17" id="KW-1185">Reference proteome</keyword>
<comment type="catalytic activity">
    <reaction evidence="11">
        <text>ATP + H2O = ADP + phosphate + H(+)</text>
        <dbReference type="Rhea" id="RHEA:13065"/>
        <dbReference type="ChEBI" id="CHEBI:15377"/>
        <dbReference type="ChEBI" id="CHEBI:15378"/>
        <dbReference type="ChEBI" id="CHEBI:30616"/>
        <dbReference type="ChEBI" id="CHEBI:43474"/>
        <dbReference type="ChEBI" id="CHEBI:456216"/>
    </reaction>
</comment>
<organism evidence="16 17">
    <name type="scientific">Asparagus officinalis</name>
    <name type="common">Garden asparagus</name>
    <dbReference type="NCBI Taxonomy" id="4686"/>
    <lineage>
        <taxon>Eukaryota</taxon>
        <taxon>Viridiplantae</taxon>
        <taxon>Streptophyta</taxon>
        <taxon>Embryophyta</taxon>
        <taxon>Tracheophyta</taxon>
        <taxon>Spermatophyta</taxon>
        <taxon>Magnoliopsida</taxon>
        <taxon>Liliopsida</taxon>
        <taxon>Asparagales</taxon>
        <taxon>Asparagaceae</taxon>
        <taxon>Asparagoideae</taxon>
        <taxon>Asparagus</taxon>
    </lineage>
</organism>
<evidence type="ECO:0000313" key="17">
    <source>
        <dbReference type="Proteomes" id="UP000243459"/>
    </source>
</evidence>
<dbReference type="PANTHER" id="PTHR45685">
    <property type="entry name" value="HELICASE SRCAP-RELATED"/>
    <property type="match status" value="1"/>
</dbReference>
<keyword evidence="9 11" id="KW-0234">DNA repair</keyword>
<dbReference type="InterPro" id="IPR050520">
    <property type="entry name" value="INO80/SWR1_helicase"/>
</dbReference>
<accession>A0A5P1EC99</accession>
<dbReference type="PROSITE" id="PS51192">
    <property type="entry name" value="HELICASE_ATP_BIND_1"/>
    <property type="match status" value="1"/>
</dbReference>
<reference evidence="17" key="1">
    <citation type="journal article" date="2017" name="Nat. Commun.">
        <title>The asparagus genome sheds light on the origin and evolution of a young Y chromosome.</title>
        <authorList>
            <person name="Harkess A."/>
            <person name="Zhou J."/>
            <person name="Xu C."/>
            <person name="Bowers J.E."/>
            <person name="Van der Hulst R."/>
            <person name="Ayyampalayam S."/>
            <person name="Mercati F."/>
            <person name="Riccardi P."/>
            <person name="McKain M.R."/>
            <person name="Kakrana A."/>
            <person name="Tang H."/>
            <person name="Ray J."/>
            <person name="Groenendijk J."/>
            <person name="Arikit S."/>
            <person name="Mathioni S.M."/>
            <person name="Nakano M."/>
            <person name="Shan H."/>
            <person name="Telgmann-Rauber A."/>
            <person name="Kanno A."/>
            <person name="Yue Z."/>
            <person name="Chen H."/>
            <person name="Li W."/>
            <person name="Chen Y."/>
            <person name="Xu X."/>
            <person name="Zhang Y."/>
            <person name="Luo S."/>
            <person name="Chen H."/>
            <person name="Gao J."/>
            <person name="Mao Z."/>
            <person name="Pires J.C."/>
            <person name="Luo M."/>
            <person name="Kudrna D."/>
            <person name="Wing R.A."/>
            <person name="Meyers B.C."/>
            <person name="Yi K."/>
            <person name="Kong H."/>
            <person name="Lavrijsen P."/>
            <person name="Sunseri F."/>
            <person name="Falavigna A."/>
            <person name="Ye Y."/>
            <person name="Leebens-Mack J.H."/>
            <person name="Chen G."/>
        </authorList>
    </citation>
    <scope>NUCLEOTIDE SEQUENCE [LARGE SCALE GENOMIC DNA]</scope>
    <source>
        <strain evidence="17">cv. DH0086</strain>
    </source>
</reference>
<dbReference type="Gene3D" id="3.40.50.300">
    <property type="entry name" value="P-loop containing nucleotide triphosphate hydrolases"/>
    <property type="match status" value="3"/>
</dbReference>
<feature type="region of interest" description="Disordered" evidence="13">
    <location>
        <begin position="1305"/>
        <end position="1447"/>
    </location>
</feature>
<dbReference type="InterPro" id="IPR038718">
    <property type="entry name" value="SNF2-like_sf"/>
</dbReference>
<dbReference type="Pfam" id="PF13892">
    <property type="entry name" value="DBINO"/>
    <property type="match status" value="1"/>
</dbReference>
<dbReference type="OMA" id="FWKKNER"/>
<keyword evidence="10" id="KW-0539">Nucleus</keyword>
<comment type="subunit">
    <text evidence="11">Component of the INO80 chromatin-remodeling complex.</text>
</comment>
<evidence type="ECO:0000313" key="16">
    <source>
        <dbReference type="EMBL" id="ONK63488.1"/>
    </source>
</evidence>
<protein>
    <recommendedName>
        <fullName evidence="3 11">Chromatin-remodeling ATPase INO80</fullName>
        <ecNumber evidence="11">3.6.4.-</ecNumber>
    </recommendedName>
</protein>
<dbReference type="InterPro" id="IPR014001">
    <property type="entry name" value="Helicase_ATP-bd"/>
</dbReference>
<feature type="compositionally biased region" description="Low complexity" evidence="13">
    <location>
        <begin position="38"/>
        <end position="52"/>
    </location>
</feature>
<dbReference type="PROSITE" id="PS51413">
    <property type="entry name" value="DBINO"/>
    <property type="match status" value="1"/>
</dbReference>
<dbReference type="GO" id="GO:0042393">
    <property type="term" value="F:histone binding"/>
    <property type="evidence" value="ECO:0007669"/>
    <property type="project" value="TreeGrafter"/>
</dbReference>
<evidence type="ECO:0000256" key="10">
    <source>
        <dbReference type="ARBA" id="ARBA00023242"/>
    </source>
</evidence>
<feature type="compositionally biased region" description="Polar residues" evidence="13">
    <location>
        <begin position="448"/>
        <end position="459"/>
    </location>
</feature>
<evidence type="ECO:0000256" key="13">
    <source>
        <dbReference type="SAM" id="MobiDB-lite"/>
    </source>
</evidence>
<dbReference type="GO" id="GO:0031011">
    <property type="term" value="C:Ino80 complex"/>
    <property type="evidence" value="ECO:0007669"/>
    <property type="project" value="UniProtKB-UniRule"/>
</dbReference>
<evidence type="ECO:0000256" key="12">
    <source>
        <dbReference type="SAM" id="Coils"/>
    </source>
</evidence>
<feature type="compositionally biased region" description="Basic and acidic residues" evidence="13">
    <location>
        <begin position="1387"/>
        <end position="1398"/>
    </location>
</feature>
<dbReference type="GO" id="GO:0006281">
    <property type="term" value="P:DNA repair"/>
    <property type="evidence" value="ECO:0007669"/>
    <property type="project" value="UniProtKB-UniRule"/>
</dbReference>
<evidence type="ECO:0000256" key="5">
    <source>
        <dbReference type="ARBA" id="ARBA00022763"/>
    </source>
</evidence>
<feature type="region of interest" description="Disordered" evidence="13">
    <location>
        <begin position="448"/>
        <end position="488"/>
    </location>
</feature>
<gene>
    <name evidence="16" type="ORF">A4U43_C07F15670</name>
</gene>
<keyword evidence="5 11" id="KW-0227">DNA damage</keyword>
<dbReference type="GO" id="GO:0005524">
    <property type="term" value="F:ATP binding"/>
    <property type="evidence" value="ECO:0007669"/>
    <property type="project" value="UniProtKB-UniRule"/>
</dbReference>
<keyword evidence="12" id="KW-0175">Coiled coil</keyword>
<evidence type="ECO:0000256" key="6">
    <source>
        <dbReference type="ARBA" id="ARBA00022801"/>
    </source>
</evidence>
<keyword evidence="7 11" id="KW-0067">ATP-binding</keyword>
<dbReference type="FunFam" id="3.40.50.10810:FF:000006">
    <property type="entry name" value="Putative DNA helicase INO80"/>
    <property type="match status" value="1"/>
</dbReference>
<keyword evidence="4" id="KW-0547">Nucleotide-binding</keyword>
<evidence type="ECO:0000256" key="1">
    <source>
        <dbReference type="ARBA" id="ARBA00004123"/>
    </source>
</evidence>
<dbReference type="SMART" id="SM00487">
    <property type="entry name" value="DEXDc"/>
    <property type="match status" value="1"/>
</dbReference>
<comment type="domain">
    <text evidence="11">The DBINO region is involved in binding to DNA.</text>
</comment>
<dbReference type="Pfam" id="PF00176">
    <property type="entry name" value="SNF2-rel_dom"/>
    <property type="match status" value="1"/>
</dbReference>
<proteinExistence type="inferred from homology"/>
<dbReference type="CDD" id="cd18793">
    <property type="entry name" value="SF2_C_SNF"/>
    <property type="match status" value="1"/>
</dbReference>
<evidence type="ECO:0000256" key="4">
    <source>
        <dbReference type="ARBA" id="ARBA00022741"/>
    </source>
</evidence>
<dbReference type="Gene3D" id="3.40.50.10810">
    <property type="entry name" value="Tandem AAA-ATPase domain"/>
    <property type="match status" value="1"/>
</dbReference>
<dbReference type="InterPro" id="IPR027417">
    <property type="entry name" value="P-loop_NTPase"/>
</dbReference>
<sequence>MEPRRQQQNGLSYDNLFNLEPLMNFRLPKPSEEFDTYGSSSQEESTSSQGQGAMTGYSNGSMTDRSSGHTKKQKRRGFELETGLSPYGRRDADSNDQDDEDYNTRISEDHYRSMLSDHVQKYRKVRVPDSSVPNVRRNHSSKAGKFTHEPFVKEEAMFREMDNSPEYFDADFESDYGGENKYGSPLDSSYLDIGEGITYRIPPTYDLLVTSLNLPSFSDIRIDEYFLKGTLDLRSLAAFVASDRKFEARNRGGLAEPQPQYESLQARLKALSASNSNQKFSLKVCDDHLDSIPEGAVNLIIERALPKKQIVKKDPSVIEKEEMDKIAKVWVNIVRRDIPRHHRALTNLHKKKIGDAKRFSETCQREVKLKVGRSIKLMRGAAIRTRKLARDMLLFWKRVDKEQAEVRKKEEREAAEALKREEELREAKRQQQRLNFLLSQTELYSHFMQNKSSQPSESLPTVDDESTIPEEPSAAAVQPGEEEDPEEAELRREALKAAHHAVSQQKKITNLFDSECLKLRQAAETTDVTDDPAISGSSNIDLLNPSTMPATSSVQTPTLFKGSLKEYQLKGLQWLVNCYEQGLNGILADEMGLGKTIQAMAFLAHLAEEKNIWGPFLVVAPSSVLNNWADEISRFCPDLKTLPYWGGASERLVLRKNINPKRLYRRDAGFHILITSYQLIISDEKILKRVKWQYMVLDEAQAIKSSQSQRWRTLLTFNCRNRLLLTGTPIQNNMAELWALLHFIMPTLFDSHEQFNEWFSKGIESHAEHGGTLNEHQLNRLHAILKPFMLRRVKKDVITEMTSKKEVTVHCKLSSRQQAFYQAIKNKISLAELFDSNRGHLTDKKLVNLMNIVIQLRKVCNHPELFERNEGSSFLYFADVPNSLPPPPFGELEDVYYSGDLNPISYKVPKLVYQETIRNFERSCSVMGHDVQNNTFERLFSIYSPESIYRSAVSQFSDEYSLTTGTFGFTRLMDLSPAEVSFLAQCSLLEKLMFSVKRWDKQFVDEVVDLFMNLEGGDAQYDQLEESKVRTVARMLIIPTKSEASMLRKKHATGPNDAPFEPLVISHNERYMSNISMLRSSYAFIPKARAPPISAQCMDRSFAYQTVEELHHPWAKKMFLGFARTSEFNGPRMPTAPHHLIEEVNTESSYQPMLELTHRIFGSSPPMQSFDPAKMLTDSGKLQTLDILLKRLRAENHRVLLFAQMTKMLNILEDYMNYRKYKYFRLDGSSSIMDRRDMVTVYRLICKETVEEKILQRASQKNTVQQLVMTGGHVQGEILKPEDVVSLLLDDAQLEQKLREIPLQVKDRQKKKKPPKGIRVDADGVVSLEDFDNPVQQDADYGEQQNGSAANKKRKLRPDNQTPKPRSHSKSKNNNTGMEIDEVQPTEYEKDDNIEQRPTRPKRTKKSVNENLEPAYNSAASSSNLTPAEFYPQSSYDYNYDYNGGVQ</sequence>
<evidence type="ECO:0000259" key="15">
    <source>
        <dbReference type="PROSITE" id="PS51413"/>
    </source>
</evidence>
<comment type="subcellular location">
    <subcellularLocation>
        <location evidence="1 11">Nucleus</location>
    </subcellularLocation>
</comment>
<comment type="function">
    <text evidence="11">ATPase component of the INO80 complex which remodels chromatin by shifting nucleosomes and is involved in DNA repair.</text>
</comment>
<evidence type="ECO:0000256" key="7">
    <source>
        <dbReference type="ARBA" id="ARBA00022840"/>
    </source>
</evidence>
<evidence type="ECO:0000256" key="9">
    <source>
        <dbReference type="ARBA" id="ARBA00023204"/>
    </source>
</evidence>
<dbReference type="GO" id="GO:0006338">
    <property type="term" value="P:chromatin remodeling"/>
    <property type="evidence" value="ECO:0007669"/>
    <property type="project" value="UniProtKB-UniRule"/>
</dbReference>
<evidence type="ECO:0000256" key="8">
    <source>
        <dbReference type="ARBA" id="ARBA00023125"/>
    </source>
</evidence>
<evidence type="ECO:0000256" key="2">
    <source>
        <dbReference type="ARBA" id="ARBA00007025"/>
    </source>
</evidence>
<feature type="domain" description="Helicase ATP-binding" evidence="14">
    <location>
        <begin position="576"/>
        <end position="747"/>
    </location>
</feature>
<dbReference type="InterPro" id="IPR000330">
    <property type="entry name" value="SNF2_N"/>
</dbReference>
<dbReference type="GO" id="GO:0016887">
    <property type="term" value="F:ATP hydrolysis activity"/>
    <property type="evidence" value="ECO:0007669"/>
    <property type="project" value="TreeGrafter"/>
</dbReference>
<feature type="region of interest" description="Disordered" evidence="13">
    <location>
        <begin position="27"/>
        <end position="107"/>
    </location>
</feature>
<feature type="compositionally biased region" description="Polar residues" evidence="13">
    <location>
        <begin position="56"/>
        <end position="65"/>
    </location>
</feature>